<sequence>MNALIVADDLTGAMDTGHQFAASGLETTVRISRRPPDADENVDARWQHEGDTDRQTPTATAAVVAVTTETRYADAPTARERVVRAVSVADADESTLVYKKVDSTLRGNVVAELEATTDATGAALAVVAPAFPAAGRVTRDGIHTVDGVPLSETEYADDENGPTTAHLPTLLAASRYPVDHVPLEDVSNGVEALAAVVRDAAGREGARVLSFDATRSSHLAAIADAAARCDERVVYAGSGGLARYVTVPGDGRETDARRGRKLASAPNTTRKTGALGIVGSVNDRTLAQLERVPDAAVIALEPSDVLESPTTAGQEAGTRAGKRLAAGEIAVLTGARSNSDLEETLEIGRREGLDRSQVRVRVKRALARAGRAAVDVQPPAGLFSTGGDVTVAVCEALEASSVALTGEEIEDGIPVGRLETGPIAGTTIVTKAGGFGGESAIVNSLSRLREDDRQ</sequence>
<dbReference type="SUPFAM" id="SSF142764">
    <property type="entry name" value="YgbK-like"/>
    <property type="match status" value="1"/>
</dbReference>
<dbReference type="Gene3D" id="3.40.980.20">
    <property type="entry name" value="Four-carbon acid sugar kinase, nucleotide binding domain"/>
    <property type="match status" value="1"/>
</dbReference>
<dbReference type="InterPro" id="IPR042213">
    <property type="entry name" value="NBD_C_sf"/>
</dbReference>
<accession>A0AAP2YV28</accession>
<keyword evidence="3" id="KW-0547">Nucleotide-binding</keyword>
<dbReference type="AlphaFoldDB" id="A0AAP2YV28"/>
<dbReference type="Pfam" id="PF17042">
    <property type="entry name" value="NBD_C"/>
    <property type="match status" value="1"/>
</dbReference>
<keyword evidence="2" id="KW-0808">Transferase</keyword>
<dbReference type="Pfam" id="PF07005">
    <property type="entry name" value="SBD_N"/>
    <property type="match status" value="1"/>
</dbReference>
<organism evidence="9 10">
    <name type="scientific">Natronoglomus mannanivorans</name>
    <dbReference type="NCBI Taxonomy" id="2979990"/>
    <lineage>
        <taxon>Archaea</taxon>
        <taxon>Methanobacteriati</taxon>
        <taxon>Methanobacteriota</taxon>
        <taxon>Stenosarchaea group</taxon>
        <taxon>Halobacteria</taxon>
        <taxon>Halobacteriales</taxon>
        <taxon>Natrialbaceae</taxon>
        <taxon>Natronoglomus</taxon>
    </lineage>
</organism>
<evidence type="ECO:0000256" key="1">
    <source>
        <dbReference type="ARBA" id="ARBA00005715"/>
    </source>
</evidence>
<evidence type="ECO:0000256" key="6">
    <source>
        <dbReference type="ARBA" id="ARBA00023277"/>
    </source>
</evidence>
<feature type="domain" description="Four-carbon acid sugar kinase nucleotide binding" evidence="8">
    <location>
        <begin position="275"/>
        <end position="440"/>
    </location>
</feature>
<dbReference type="InterPro" id="IPR010737">
    <property type="entry name" value="4-carb_acid_sugar_kinase_N"/>
</dbReference>
<dbReference type="InterPro" id="IPR037051">
    <property type="entry name" value="4-carb_acid_sugar_kinase_N_sf"/>
</dbReference>
<feature type="domain" description="Four-carbon acid sugar kinase N-terminal" evidence="7">
    <location>
        <begin position="4"/>
        <end position="244"/>
    </location>
</feature>
<comment type="caution">
    <text evidence="9">The sequence shown here is derived from an EMBL/GenBank/DDBJ whole genome shotgun (WGS) entry which is preliminary data.</text>
</comment>
<evidence type="ECO:0000256" key="4">
    <source>
        <dbReference type="ARBA" id="ARBA00022777"/>
    </source>
</evidence>
<proteinExistence type="inferred from homology"/>
<comment type="similarity">
    <text evidence="1">Belongs to the four-carbon acid sugar kinase family.</text>
</comment>
<keyword evidence="5" id="KW-0067">ATP-binding</keyword>
<dbReference type="GO" id="GO:0005524">
    <property type="term" value="F:ATP binding"/>
    <property type="evidence" value="ECO:0007669"/>
    <property type="project" value="UniProtKB-KW"/>
</dbReference>
<evidence type="ECO:0000313" key="9">
    <source>
        <dbReference type="EMBL" id="MCU4739831.1"/>
    </source>
</evidence>
<evidence type="ECO:0000313" key="10">
    <source>
        <dbReference type="Proteomes" id="UP001321018"/>
    </source>
</evidence>
<dbReference type="Proteomes" id="UP001321018">
    <property type="component" value="Unassembled WGS sequence"/>
</dbReference>
<evidence type="ECO:0000256" key="5">
    <source>
        <dbReference type="ARBA" id="ARBA00022840"/>
    </source>
</evidence>
<evidence type="ECO:0000256" key="2">
    <source>
        <dbReference type="ARBA" id="ARBA00022679"/>
    </source>
</evidence>
<reference evidence="9" key="1">
    <citation type="submission" date="2022-09" db="EMBL/GenBank/DDBJ databases">
        <title>Enrichment on poylsaccharides allowed isolation of novel metabolic and taxonomic groups of Haloarchaea.</title>
        <authorList>
            <person name="Sorokin D.Y."/>
            <person name="Elcheninov A.G."/>
            <person name="Khizhniak T.V."/>
            <person name="Kolganova T.V."/>
            <person name="Kublanov I.V."/>
        </authorList>
    </citation>
    <scope>NUCLEOTIDE SEQUENCE</scope>
    <source>
        <strain evidence="9">AArc-xg1-1</strain>
    </source>
</reference>
<keyword evidence="6" id="KW-0119">Carbohydrate metabolism</keyword>
<evidence type="ECO:0000256" key="3">
    <source>
        <dbReference type="ARBA" id="ARBA00022741"/>
    </source>
</evidence>
<evidence type="ECO:0000259" key="8">
    <source>
        <dbReference type="Pfam" id="PF17042"/>
    </source>
</evidence>
<name>A0AAP2YV28_9EURY</name>
<dbReference type="GO" id="GO:0016301">
    <property type="term" value="F:kinase activity"/>
    <property type="evidence" value="ECO:0007669"/>
    <property type="project" value="UniProtKB-KW"/>
</dbReference>
<keyword evidence="4 9" id="KW-0418">Kinase</keyword>
<dbReference type="Gene3D" id="3.40.50.10840">
    <property type="entry name" value="Putative sugar-binding, N-terminal domain"/>
    <property type="match status" value="1"/>
</dbReference>
<dbReference type="InterPro" id="IPR031475">
    <property type="entry name" value="NBD_C"/>
</dbReference>
<dbReference type="EMBL" id="JAOPKA010000001">
    <property type="protein sequence ID" value="MCU4739831.1"/>
    <property type="molecule type" value="Genomic_DNA"/>
</dbReference>
<protein>
    <submittedName>
        <fullName evidence="9">Four-carbon acid sugar kinase family protein</fullName>
    </submittedName>
</protein>
<gene>
    <name evidence="9" type="ORF">OB960_00245</name>
</gene>
<dbReference type="RefSeq" id="WP_338001699.1">
    <property type="nucleotide sequence ID" value="NZ_JAOPKA010000001.1"/>
</dbReference>
<evidence type="ECO:0000259" key="7">
    <source>
        <dbReference type="Pfam" id="PF07005"/>
    </source>
</evidence>